<dbReference type="NCBIfam" id="NF041874">
    <property type="entry name" value="EPS_EpsC"/>
    <property type="match status" value="1"/>
</dbReference>
<dbReference type="HOGENOM" id="CLU_051638_1_1_0"/>
<organism evidence="4 5">
    <name type="scientific">Singulisphaera acidiphila (strain ATCC BAA-1392 / DSM 18658 / VKM B-2454 / MOB10)</name>
    <dbReference type="NCBI Taxonomy" id="886293"/>
    <lineage>
        <taxon>Bacteria</taxon>
        <taxon>Pseudomonadati</taxon>
        <taxon>Planctomycetota</taxon>
        <taxon>Planctomycetia</taxon>
        <taxon>Isosphaerales</taxon>
        <taxon>Isosphaeraceae</taxon>
        <taxon>Singulisphaera</taxon>
    </lineage>
</organism>
<dbReference type="eggNOG" id="COG1045">
    <property type="taxonomic scope" value="Bacteria"/>
</dbReference>
<evidence type="ECO:0000313" key="4">
    <source>
        <dbReference type="EMBL" id="AGA30295.1"/>
    </source>
</evidence>
<proteinExistence type="predicted"/>
<dbReference type="SUPFAM" id="SSF51161">
    <property type="entry name" value="Trimeric LpxA-like enzymes"/>
    <property type="match status" value="1"/>
</dbReference>
<dbReference type="Proteomes" id="UP000010798">
    <property type="component" value="Chromosome"/>
</dbReference>
<dbReference type="Gene3D" id="1.10.3130.10">
    <property type="entry name" value="serine acetyltransferase, domain 1"/>
    <property type="match status" value="1"/>
</dbReference>
<keyword evidence="5" id="KW-1185">Reference proteome</keyword>
<dbReference type="InterPro" id="IPR045304">
    <property type="entry name" value="LbH_SAT"/>
</dbReference>
<dbReference type="InterPro" id="IPR011004">
    <property type="entry name" value="Trimer_LpxA-like_sf"/>
</dbReference>
<dbReference type="InterPro" id="IPR053376">
    <property type="entry name" value="Serine_acetyltransferase"/>
</dbReference>
<dbReference type="CDD" id="cd03354">
    <property type="entry name" value="LbH_SAT"/>
    <property type="match status" value="1"/>
</dbReference>
<name>L0DN91_SINAD</name>
<dbReference type="GO" id="GO:0008652">
    <property type="term" value="P:amino acid biosynthetic process"/>
    <property type="evidence" value="ECO:0007669"/>
    <property type="project" value="UniProtKB-KW"/>
</dbReference>
<dbReference type="InterPro" id="IPR042122">
    <property type="entry name" value="Ser_AcTrfase_N_sf"/>
</dbReference>
<keyword evidence="1" id="KW-0028">Amino-acid biosynthesis</keyword>
<dbReference type="STRING" id="886293.Sinac_6197"/>
<keyword evidence="2 4" id="KW-0808">Transferase</keyword>
<dbReference type="KEGG" id="saci:Sinac_6197"/>
<gene>
    <name evidence="4" type="ordered locus">Sinac_6197</name>
</gene>
<evidence type="ECO:0000256" key="3">
    <source>
        <dbReference type="ARBA" id="ARBA00023315"/>
    </source>
</evidence>
<evidence type="ECO:0000256" key="1">
    <source>
        <dbReference type="ARBA" id="ARBA00022605"/>
    </source>
</evidence>
<evidence type="ECO:0000313" key="5">
    <source>
        <dbReference type="Proteomes" id="UP000010798"/>
    </source>
</evidence>
<dbReference type="GO" id="GO:0016746">
    <property type="term" value="F:acyltransferase activity"/>
    <property type="evidence" value="ECO:0007669"/>
    <property type="project" value="UniProtKB-KW"/>
</dbReference>
<accession>L0DN91</accession>
<protein>
    <submittedName>
        <fullName evidence="4">Serine acetyltransferase</fullName>
    </submittedName>
</protein>
<dbReference type="PANTHER" id="PTHR42811">
    <property type="entry name" value="SERINE ACETYLTRANSFERASE"/>
    <property type="match status" value="1"/>
</dbReference>
<dbReference type="Gene3D" id="2.160.10.10">
    <property type="entry name" value="Hexapeptide repeat proteins"/>
    <property type="match status" value="1"/>
</dbReference>
<keyword evidence="3" id="KW-0012">Acyltransferase</keyword>
<dbReference type="EMBL" id="CP003364">
    <property type="protein sequence ID" value="AGA30295.1"/>
    <property type="molecule type" value="Genomic_DNA"/>
</dbReference>
<dbReference type="AlphaFoldDB" id="L0DN91"/>
<evidence type="ECO:0000256" key="2">
    <source>
        <dbReference type="ARBA" id="ARBA00022679"/>
    </source>
</evidence>
<reference evidence="4 5" key="1">
    <citation type="submission" date="2012-02" db="EMBL/GenBank/DDBJ databases">
        <title>Complete sequence of chromosome of Singulisphaera acidiphila DSM 18658.</title>
        <authorList>
            <consortium name="US DOE Joint Genome Institute (JGI-PGF)"/>
            <person name="Lucas S."/>
            <person name="Copeland A."/>
            <person name="Lapidus A."/>
            <person name="Glavina del Rio T."/>
            <person name="Dalin E."/>
            <person name="Tice H."/>
            <person name="Bruce D."/>
            <person name="Goodwin L."/>
            <person name="Pitluck S."/>
            <person name="Peters L."/>
            <person name="Ovchinnikova G."/>
            <person name="Chertkov O."/>
            <person name="Kyrpides N."/>
            <person name="Mavromatis K."/>
            <person name="Ivanova N."/>
            <person name="Brettin T."/>
            <person name="Detter J.C."/>
            <person name="Han C."/>
            <person name="Larimer F."/>
            <person name="Land M."/>
            <person name="Hauser L."/>
            <person name="Markowitz V."/>
            <person name="Cheng J.-F."/>
            <person name="Hugenholtz P."/>
            <person name="Woyke T."/>
            <person name="Wu D."/>
            <person name="Tindall B."/>
            <person name="Pomrenke H."/>
            <person name="Brambilla E."/>
            <person name="Klenk H.-P."/>
            <person name="Eisen J.A."/>
        </authorList>
    </citation>
    <scope>NUCLEOTIDE SEQUENCE [LARGE SCALE GENOMIC DNA]</scope>
    <source>
        <strain evidence="5">ATCC BAA-1392 / DSM 18658 / VKM B-2454 / MOB10</strain>
    </source>
</reference>
<sequence length="336" mass="37263">MDIDFLDAVRLPGEIKRMATDIRLKESLPALTERIVETYEECGGINHLGHSPLPSYREVVEVLADIREILYPGYGRRQNLHLGNVGYHVGDLIDSLHDRLTQQITRALRHDCKARDLETDFEAEAQAIAIRLLESLPDLRKTLADDVHAAFEGDPAAKNLDEILFCYPGVSAVTVFRIAHELFKLGVPLIPRMMTEYAHGKTGIDIHPGATIGARFFIDHGTGVVIGETTKIGEGVKIYQGVTLGALSFPRDENGNILRDHKRHPTIEDEVVIYANATILGGKTVIGHHSVVGSSAWITRSIAPYTTVTIENPRLRYRGTSDEANSDHFTALDYQI</sequence>